<feature type="transmembrane region" description="Helical" evidence="5">
    <location>
        <begin position="69"/>
        <end position="92"/>
    </location>
</feature>
<evidence type="ECO:0000256" key="1">
    <source>
        <dbReference type="ARBA" id="ARBA00004141"/>
    </source>
</evidence>
<evidence type="ECO:0000256" key="3">
    <source>
        <dbReference type="ARBA" id="ARBA00022989"/>
    </source>
</evidence>
<proteinExistence type="predicted"/>
<name>A0A0F9TBY4_9ZZZZ</name>
<feature type="transmembrane region" description="Helical" evidence="5">
    <location>
        <begin position="234"/>
        <end position="254"/>
    </location>
</feature>
<dbReference type="Gene3D" id="1.20.1530.20">
    <property type="match status" value="1"/>
</dbReference>
<evidence type="ECO:0000256" key="2">
    <source>
        <dbReference type="ARBA" id="ARBA00022692"/>
    </source>
</evidence>
<keyword evidence="4 5" id="KW-0472">Membrane</keyword>
<evidence type="ECO:0008006" key="7">
    <source>
        <dbReference type="Google" id="ProtNLM"/>
    </source>
</evidence>
<accession>A0A0F9TBY4</accession>
<comment type="caution">
    <text evidence="6">The sequence shown here is derived from an EMBL/GenBank/DDBJ whole genome shotgun (WGS) entry which is preliminary data.</text>
</comment>
<feature type="transmembrane region" description="Helical" evidence="5">
    <location>
        <begin position="104"/>
        <end position="126"/>
    </location>
</feature>
<feature type="transmembrane region" description="Helical" evidence="5">
    <location>
        <begin position="204"/>
        <end position="227"/>
    </location>
</feature>
<organism evidence="6">
    <name type="scientific">marine sediment metagenome</name>
    <dbReference type="NCBI Taxonomy" id="412755"/>
    <lineage>
        <taxon>unclassified sequences</taxon>
        <taxon>metagenomes</taxon>
        <taxon>ecological metagenomes</taxon>
    </lineage>
</organism>
<evidence type="ECO:0000256" key="4">
    <source>
        <dbReference type="ARBA" id="ARBA00023136"/>
    </source>
</evidence>
<keyword evidence="3 5" id="KW-1133">Transmembrane helix</keyword>
<dbReference type="PANTHER" id="PTHR10361">
    <property type="entry name" value="SODIUM-BILE ACID COTRANSPORTER"/>
    <property type="match status" value="1"/>
</dbReference>
<gene>
    <name evidence="6" type="ORF">LCGC14_0410630</name>
</gene>
<sequence length="296" mass="31053">MTNDIVSQIILPLSLFIIMLGMGLSLTLKDFTGVAAYPRAAMIGITGQMLVLPVVGFGLAAWLMPTPSLAIGLVLLAACPGGTTSNLLTYLARGDLALSISLTAMSSLLAIFTIPLITGLAFHVFADQQQTVAAPVGNMMAALFAMTLLPVIIGMFLRSRSLRLAKWLEPKINFFGAVFFVLLVVFIIAQQGSALLPELASGGLAILLLNLTMMGLGLGAALAFGLNARQATSITLETGIQNSTLAILVATTFLHDSQLAIPAALYSLIMYLSAGIVIGFRYRQHAASGVSVEAAR</sequence>
<dbReference type="Pfam" id="PF01758">
    <property type="entry name" value="SBF"/>
    <property type="match status" value="1"/>
</dbReference>
<dbReference type="InterPro" id="IPR002657">
    <property type="entry name" value="BilAc:Na_symport/Acr3"/>
</dbReference>
<comment type="subcellular location">
    <subcellularLocation>
        <location evidence="1">Membrane</location>
        <topology evidence="1">Multi-pass membrane protein</topology>
    </subcellularLocation>
</comment>
<feature type="transmembrane region" description="Helical" evidence="5">
    <location>
        <begin position="6"/>
        <end position="28"/>
    </location>
</feature>
<dbReference type="GO" id="GO:0016020">
    <property type="term" value="C:membrane"/>
    <property type="evidence" value="ECO:0007669"/>
    <property type="project" value="UniProtKB-SubCell"/>
</dbReference>
<dbReference type="EMBL" id="LAZR01000362">
    <property type="protein sequence ID" value="KKN72452.1"/>
    <property type="molecule type" value="Genomic_DNA"/>
</dbReference>
<reference evidence="6" key="1">
    <citation type="journal article" date="2015" name="Nature">
        <title>Complex archaea that bridge the gap between prokaryotes and eukaryotes.</title>
        <authorList>
            <person name="Spang A."/>
            <person name="Saw J.H."/>
            <person name="Jorgensen S.L."/>
            <person name="Zaremba-Niedzwiedzka K."/>
            <person name="Martijn J."/>
            <person name="Lind A.E."/>
            <person name="van Eijk R."/>
            <person name="Schleper C."/>
            <person name="Guy L."/>
            <person name="Ettema T.J."/>
        </authorList>
    </citation>
    <scope>NUCLEOTIDE SEQUENCE</scope>
</reference>
<dbReference type="AlphaFoldDB" id="A0A0F9TBY4"/>
<keyword evidence="2 5" id="KW-0812">Transmembrane</keyword>
<feature type="transmembrane region" description="Helical" evidence="5">
    <location>
        <begin position="260"/>
        <end position="280"/>
    </location>
</feature>
<dbReference type="PANTHER" id="PTHR10361:SF24">
    <property type="entry name" value="P3 PROTEIN"/>
    <property type="match status" value="1"/>
</dbReference>
<evidence type="ECO:0000313" key="6">
    <source>
        <dbReference type="EMBL" id="KKN72452.1"/>
    </source>
</evidence>
<feature type="transmembrane region" description="Helical" evidence="5">
    <location>
        <begin position="40"/>
        <end position="63"/>
    </location>
</feature>
<feature type="transmembrane region" description="Helical" evidence="5">
    <location>
        <begin position="132"/>
        <end position="153"/>
    </location>
</feature>
<evidence type="ECO:0000256" key="5">
    <source>
        <dbReference type="SAM" id="Phobius"/>
    </source>
</evidence>
<feature type="transmembrane region" description="Helical" evidence="5">
    <location>
        <begin position="174"/>
        <end position="192"/>
    </location>
</feature>
<protein>
    <recommendedName>
        <fullName evidence="7">Bile acid:sodium symporter</fullName>
    </recommendedName>
</protein>
<dbReference type="InterPro" id="IPR004710">
    <property type="entry name" value="Bilac:Na_transpt"/>
</dbReference>
<dbReference type="InterPro" id="IPR038770">
    <property type="entry name" value="Na+/solute_symporter_sf"/>
</dbReference>